<dbReference type="EMBL" id="FORA01000001">
    <property type="protein sequence ID" value="SFI38637.1"/>
    <property type="molecule type" value="Genomic_DNA"/>
</dbReference>
<gene>
    <name evidence="1" type="ORF">SAMN04488095_0697</name>
</gene>
<dbReference type="Proteomes" id="UP000199110">
    <property type="component" value="Unassembled WGS sequence"/>
</dbReference>
<organism evidence="1 2">
    <name type="scientific">Jannaschia pohangensis</name>
    <dbReference type="NCBI Taxonomy" id="390807"/>
    <lineage>
        <taxon>Bacteria</taxon>
        <taxon>Pseudomonadati</taxon>
        <taxon>Pseudomonadota</taxon>
        <taxon>Alphaproteobacteria</taxon>
        <taxon>Rhodobacterales</taxon>
        <taxon>Roseobacteraceae</taxon>
        <taxon>Jannaschia</taxon>
    </lineage>
</organism>
<keyword evidence="2" id="KW-1185">Reference proteome</keyword>
<sequence length="183" mass="19257">MAIRVQDGQAIADEALPLAELAAQMRLPDGFESVPGMAERLRLRLRSAIAAVERRLGKALIAREFTLIGVSEGGQKVSLPIAPVEAVLSSEADHSGTTETLGAASVDDDGYRPVAKLARSVARGDRLTLVVQAGYGPWTAVPPDLRQAVLLVADAMETDHGKVPEAAEALLAPHRLLRLGGQG</sequence>
<name>A0A1I3HSU6_9RHOB</name>
<evidence type="ECO:0000313" key="1">
    <source>
        <dbReference type="EMBL" id="SFI38637.1"/>
    </source>
</evidence>
<reference evidence="1 2" key="1">
    <citation type="submission" date="2016-10" db="EMBL/GenBank/DDBJ databases">
        <authorList>
            <person name="de Groot N.N."/>
        </authorList>
    </citation>
    <scope>NUCLEOTIDE SEQUENCE [LARGE SCALE GENOMIC DNA]</scope>
    <source>
        <strain evidence="1 2">DSM 19073</strain>
    </source>
</reference>
<dbReference type="InterPro" id="IPR011738">
    <property type="entry name" value="Phage_CHP"/>
</dbReference>
<dbReference type="NCBIfam" id="TIGR02215">
    <property type="entry name" value="phage_chp_gp8"/>
    <property type="match status" value="1"/>
</dbReference>
<protein>
    <submittedName>
        <fullName evidence="1">Uncharacterized protein</fullName>
    </submittedName>
</protein>
<dbReference type="RefSeq" id="WP_175484784.1">
    <property type="nucleotide sequence ID" value="NZ_FORA01000001.1"/>
</dbReference>
<dbReference type="STRING" id="390807.SAMN04488095_0697"/>
<evidence type="ECO:0000313" key="2">
    <source>
        <dbReference type="Proteomes" id="UP000199110"/>
    </source>
</evidence>
<accession>A0A1I3HSU6</accession>
<proteinExistence type="predicted"/>
<dbReference type="AlphaFoldDB" id="A0A1I3HSU6"/>